<dbReference type="GO" id="GO:0004197">
    <property type="term" value="F:cysteine-type endopeptidase activity"/>
    <property type="evidence" value="ECO:0007669"/>
    <property type="project" value="InterPro"/>
</dbReference>
<dbReference type="InterPro" id="IPR002138">
    <property type="entry name" value="Pept_C14_p10"/>
</dbReference>
<evidence type="ECO:0000313" key="8">
    <source>
        <dbReference type="EMBL" id="KAK6170501.1"/>
    </source>
</evidence>
<sequence length="256" mass="28607">MDHPRRGKAVIINNEEFPYSNLRPIKGSQNSVDCLTRGLQKLRFQVETHDDLSKAEIMDRLQKVASEDHSEADCLVVTVMSHGSEYGICGTDYGNNDDYSHVHIHDIVDLFKANSCRSLAGKPKIFIINACRGNMMDSGVAVKDNLSCFFSEKDGESPRIPTPSDILIFYSCFKGHVSIASDEEGSAFINCLGKVLYEYGEFLPLSDLLLLVKERVAADISTVNIRGESYLLVDMPTVSTDTLRKKICFMKRKLVL</sequence>
<reference evidence="8 9" key="1">
    <citation type="submission" date="2024-01" db="EMBL/GenBank/DDBJ databases">
        <title>The genome of the rayed Mediterranean limpet Patella caerulea (Linnaeus, 1758).</title>
        <authorList>
            <person name="Anh-Thu Weber A."/>
            <person name="Halstead-Nussloch G."/>
        </authorList>
    </citation>
    <scope>NUCLEOTIDE SEQUENCE [LARGE SCALE GENOMIC DNA]</scope>
    <source>
        <strain evidence="8">AATW-2023a</strain>
        <tissue evidence="8">Whole specimen</tissue>
    </source>
</reference>
<dbReference type="InterPro" id="IPR011600">
    <property type="entry name" value="Pept_C14_caspase"/>
</dbReference>
<protein>
    <submittedName>
        <fullName evidence="8">Uncharacterized protein</fullName>
    </submittedName>
</protein>
<dbReference type="PANTHER" id="PTHR47901">
    <property type="entry name" value="CASPASE RECRUITMENT DOMAIN-CONTAINING PROTEIN 18"/>
    <property type="match status" value="1"/>
</dbReference>
<name>A0AAN8PDI7_PATCE</name>
<dbReference type="AlphaFoldDB" id="A0AAN8PDI7"/>
<comment type="caution">
    <text evidence="8">The sequence shown here is derived from an EMBL/GenBank/DDBJ whole genome shotgun (WGS) entry which is preliminary data.</text>
</comment>
<keyword evidence="3" id="KW-0053">Apoptosis</keyword>
<evidence type="ECO:0000256" key="3">
    <source>
        <dbReference type="ARBA" id="ARBA00022703"/>
    </source>
</evidence>
<dbReference type="EMBL" id="JAZGQO010000014">
    <property type="protein sequence ID" value="KAK6170501.1"/>
    <property type="molecule type" value="Genomic_DNA"/>
</dbReference>
<accession>A0AAN8PDI7</accession>
<evidence type="ECO:0000256" key="2">
    <source>
        <dbReference type="ARBA" id="ARBA00022670"/>
    </source>
</evidence>
<dbReference type="Gene3D" id="3.40.50.1460">
    <property type="match status" value="1"/>
</dbReference>
<evidence type="ECO:0000313" key="9">
    <source>
        <dbReference type="Proteomes" id="UP001347796"/>
    </source>
</evidence>
<dbReference type="PROSITE" id="PS50207">
    <property type="entry name" value="CASPASE_P10"/>
    <property type="match status" value="1"/>
</dbReference>
<evidence type="ECO:0000256" key="5">
    <source>
        <dbReference type="RuleBase" id="RU003971"/>
    </source>
</evidence>
<dbReference type="Proteomes" id="UP001347796">
    <property type="component" value="Unassembled WGS sequence"/>
</dbReference>
<keyword evidence="9" id="KW-1185">Reference proteome</keyword>
<evidence type="ECO:0000259" key="7">
    <source>
        <dbReference type="PROSITE" id="PS50208"/>
    </source>
</evidence>
<dbReference type="InterPro" id="IPR015917">
    <property type="entry name" value="Pept_C14A"/>
</dbReference>
<organism evidence="8 9">
    <name type="scientific">Patella caerulea</name>
    <name type="common">Rayed Mediterranean limpet</name>
    <dbReference type="NCBI Taxonomy" id="87958"/>
    <lineage>
        <taxon>Eukaryota</taxon>
        <taxon>Metazoa</taxon>
        <taxon>Spiralia</taxon>
        <taxon>Lophotrochozoa</taxon>
        <taxon>Mollusca</taxon>
        <taxon>Gastropoda</taxon>
        <taxon>Patellogastropoda</taxon>
        <taxon>Patelloidea</taxon>
        <taxon>Patellidae</taxon>
        <taxon>Patella</taxon>
    </lineage>
</organism>
<feature type="domain" description="Caspase family p20" evidence="7">
    <location>
        <begin position="5"/>
        <end position="135"/>
    </location>
</feature>
<keyword evidence="4" id="KW-0378">Hydrolase</keyword>
<evidence type="ECO:0000256" key="4">
    <source>
        <dbReference type="ARBA" id="ARBA00022801"/>
    </source>
</evidence>
<dbReference type="Pfam" id="PF00656">
    <property type="entry name" value="Peptidase_C14"/>
    <property type="match status" value="1"/>
</dbReference>
<dbReference type="SMART" id="SM00115">
    <property type="entry name" value="CASc"/>
    <property type="match status" value="1"/>
</dbReference>
<evidence type="ECO:0000259" key="6">
    <source>
        <dbReference type="PROSITE" id="PS50207"/>
    </source>
</evidence>
<keyword evidence="2" id="KW-0645">Protease</keyword>
<feature type="domain" description="Caspase family p10" evidence="6">
    <location>
        <begin position="156"/>
        <end position="251"/>
    </location>
</feature>
<dbReference type="PROSITE" id="PS50208">
    <property type="entry name" value="CASPASE_P20"/>
    <property type="match status" value="1"/>
</dbReference>
<dbReference type="InterPro" id="IPR001309">
    <property type="entry name" value="Pept_C14_p20"/>
</dbReference>
<comment type="similarity">
    <text evidence="1 5">Belongs to the peptidase C14A family.</text>
</comment>
<evidence type="ECO:0000256" key="1">
    <source>
        <dbReference type="ARBA" id="ARBA00010134"/>
    </source>
</evidence>
<dbReference type="SUPFAM" id="SSF52129">
    <property type="entry name" value="Caspase-like"/>
    <property type="match status" value="1"/>
</dbReference>
<proteinExistence type="inferred from homology"/>
<dbReference type="GO" id="GO:0006915">
    <property type="term" value="P:apoptotic process"/>
    <property type="evidence" value="ECO:0007669"/>
    <property type="project" value="UniProtKB-KW"/>
</dbReference>
<dbReference type="InterPro" id="IPR029030">
    <property type="entry name" value="Caspase-like_dom_sf"/>
</dbReference>
<dbReference type="InterPro" id="IPR002398">
    <property type="entry name" value="Pept_C14"/>
</dbReference>
<dbReference type="PANTHER" id="PTHR47901:SF8">
    <property type="entry name" value="CASPASE-3"/>
    <property type="match status" value="1"/>
</dbReference>
<gene>
    <name evidence="8" type="ORF">SNE40_018881</name>
</gene>
<dbReference type="GO" id="GO:0006508">
    <property type="term" value="P:proteolysis"/>
    <property type="evidence" value="ECO:0007669"/>
    <property type="project" value="UniProtKB-KW"/>
</dbReference>
<dbReference type="PROSITE" id="PS01121">
    <property type="entry name" value="CASPASE_HIS"/>
    <property type="match status" value="1"/>
</dbReference>
<dbReference type="PRINTS" id="PR00376">
    <property type="entry name" value="IL1BCENZYME"/>
</dbReference>
<dbReference type="InterPro" id="IPR016129">
    <property type="entry name" value="Caspase_his_AS"/>
</dbReference>